<sequence>MASIKTLAPEIIFSIVRYLSCAETLNLGLSCKGLYPMCYRALWTSLSVVSAGSWNKTWPGLQIRTGLEWKICETIKEYWLKSPGLRYTKHFDVGRHIYDDKETASILMQLLEDGKLAPSCINISFYIPDITVENHRPMHQRFKEYTESKTLKELKLRIYSALGSSISELVDLTKITTLELAIPDHGYRAVLTNPDETVGRRIKEITSVIEKTINLRYFSWKGTTDRRSLISLISEDLEDLQMAFTNLRRLETLKIECYMFHPSFFLVPPETVKYLILNCLASPKWWKEFAACPLTNVRDLRIYPYETSAREMGVFISPEQQQIRIPTLKLEKVAVRNLKVFLHLCSKAPEDLGWCILKNNPGLRQARKIELANHEAKRLVRKPHKRFEADWQLSRCYIEDLYIAHYLKNAEPMTEQQIVEGYCEMCILGEIEKGYVRSWERAKERALMLESKCTPDLKEMPHVSGFIDHAVHFYTLAFMSKQEDVDEDEFKKECVRLSEEDAQTERKYHEAKLAAKHKVIPVVNKFRQVFDGVRKKIVRDVALNVLDGLILDEMALMKHWVQRALSHFQDFGAAKLNISGGG</sequence>
<reference evidence="1 2" key="1">
    <citation type="submission" date="2019-10" db="EMBL/GenBank/DDBJ databases">
        <authorList>
            <person name="Palmer J.M."/>
        </authorList>
    </citation>
    <scope>NUCLEOTIDE SEQUENCE [LARGE SCALE GENOMIC DNA]</scope>
    <source>
        <strain evidence="1 2">TWF718</strain>
    </source>
</reference>
<evidence type="ECO:0000313" key="1">
    <source>
        <dbReference type="EMBL" id="KAK6343017.1"/>
    </source>
</evidence>
<organism evidence="1 2">
    <name type="scientific">Orbilia javanica</name>
    <dbReference type="NCBI Taxonomy" id="47235"/>
    <lineage>
        <taxon>Eukaryota</taxon>
        <taxon>Fungi</taxon>
        <taxon>Dikarya</taxon>
        <taxon>Ascomycota</taxon>
        <taxon>Pezizomycotina</taxon>
        <taxon>Orbiliomycetes</taxon>
        <taxon>Orbiliales</taxon>
        <taxon>Orbiliaceae</taxon>
        <taxon>Orbilia</taxon>
    </lineage>
</organism>
<name>A0AAN8RCE8_9PEZI</name>
<dbReference type="Proteomes" id="UP001313282">
    <property type="component" value="Unassembled WGS sequence"/>
</dbReference>
<keyword evidence="2" id="KW-1185">Reference proteome</keyword>
<protein>
    <recommendedName>
        <fullName evidence="3">F-box domain-containing protein</fullName>
    </recommendedName>
</protein>
<accession>A0AAN8RCE8</accession>
<dbReference type="AlphaFoldDB" id="A0AAN8RCE8"/>
<dbReference type="EMBL" id="JAVHNR010000005">
    <property type="protein sequence ID" value="KAK6343017.1"/>
    <property type="molecule type" value="Genomic_DNA"/>
</dbReference>
<proteinExistence type="predicted"/>
<evidence type="ECO:0000313" key="2">
    <source>
        <dbReference type="Proteomes" id="UP001313282"/>
    </source>
</evidence>
<gene>
    <name evidence="1" type="ORF">TWF718_008395</name>
</gene>
<comment type="caution">
    <text evidence="1">The sequence shown here is derived from an EMBL/GenBank/DDBJ whole genome shotgun (WGS) entry which is preliminary data.</text>
</comment>
<evidence type="ECO:0008006" key="3">
    <source>
        <dbReference type="Google" id="ProtNLM"/>
    </source>
</evidence>